<dbReference type="CDD" id="cd01851">
    <property type="entry name" value="GBP"/>
    <property type="match status" value="1"/>
</dbReference>
<dbReference type="GO" id="GO:0005525">
    <property type="term" value="F:GTP binding"/>
    <property type="evidence" value="ECO:0007669"/>
    <property type="project" value="UniProtKB-KW"/>
</dbReference>
<evidence type="ECO:0000256" key="1">
    <source>
        <dbReference type="ARBA" id="ARBA00022588"/>
    </source>
</evidence>
<organism evidence="9 10">
    <name type="scientific">Mesocricetus auratus</name>
    <name type="common">Golden hamster</name>
    <dbReference type="NCBI Taxonomy" id="10036"/>
    <lineage>
        <taxon>Eukaryota</taxon>
        <taxon>Metazoa</taxon>
        <taxon>Chordata</taxon>
        <taxon>Craniata</taxon>
        <taxon>Vertebrata</taxon>
        <taxon>Euteleostomi</taxon>
        <taxon>Mammalia</taxon>
        <taxon>Eutheria</taxon>
        <taxon>Euarchontoglires</taxon>
        <taxon>Glires</taxon>
        <taxon>Rodentia</taxon>
        <taxon>Myomorpha</taxon>
        <taxon>Muroidea</taxon>
        <taxon>Cricetidae</taxon>
        <taxon>Cricetinae</taxon>
        <taxon>Mesocricetus</taxon>
    </lineage>
</organism>
<evidence type="ECO:0000256" key="2">
    <source>
        <dbReference type="ARBA" id="ARBA00022741"/>
    </source>
</evidence>
<dbReference type="AlphaFoldDB" id="A0A1U8CCZ4"/>
<dbReference type="FunFam" id="1.20.1000.10:FF:000001">
    <property type="entry name" value="Guanylate binding protein 1"/>
    <property type="match status" value="1"/>
</dbReference>
<evidence type="ECO:0000256" key="3">
    <source>
        <dbReference type="ARBA" id="ARBA00022801"/>
    </source>
</evidence>
<evidence type="ECO:0000256" key="6">
    <source>
        <dbReference type="PROSITE-ProRule" id="PRU01052"/>
    </source>
</evidence>
<evidence type="ECO:0000313" key="9">
    <source>
        <dbReference type="Proteomes" id="UP000886700"/>
    </source>
</evidence>
<dbReference type="InterPro" id="IPR027417">
    <property type="entry name" value="P-loop_NTPase"/>
</dbReference>
<dbReference type="GO" id="GO:0071346">
    <property type="term" value="P:cellular response to type II interferon"/>
    <property type="evidence" value="ECO:0007669"/>
    <property type="project" value="UniProtKB-ARBA"/>
</dbReference>
<feature type="coiled-coil region" evidence="7">
    <location>
        <begin position="465"/>
        <end position="575"/>
    </location>
</feature>
<keyword evidence="2" id="KW-0547">Nucleotide-binding</keyword>
<evidence type="ECO:0000313" key="10">
    <source>
        <dbReference type="RefSeq" id="XP_012977307.1"/>
    </source>
</evidence>
<dbReference type="PROSITE" id="PS51715">
    <property type="entry name" value="G_GB1_RHD3"/>
    <property type="match status" value="1"/>
</dbReference>
<keyword evidence="1" id="KW-0399">Innate immunity</keyword>
<dbReference type="CDD" id="cd16269">
    <property type="entry name" value="GBP_C"/>
    <property type="match status" value="1"/>
</dbReference>
<keyword evidence="3" id="KW-0378">Hydrolase</keyword>
<evidence type="ECO:0000256" key="7">
    <source>
        <dbReference type="SAM" id="Coils"/>
    </source>
</evidence>
<evidence type="ECO:0000259" key="8">
    <source>
        <dbReference type="PROSITE" id="PS51715"/>
    </source>
</evidence>
<dbReference type="GeneID" id="106022099"/>
<dbReference type="GO" id="GO:0031347">
    <property type="term" value="P:regulation of defense response"/>
    <property type="evidence" value="ECO:0007669"/>
    <property type="project" value="UniProtKB-ARBA"/>
</dbReference>
<dbReference type="OrthoDB" id="2135133at2759"/>
<dbReference type="GO" id="GO:0003924">
    <property type="term" value="F:GTPase activity"/>
    <property type="evidence" value="ECO:0007669"/>
    <property type="project" value="InterPro"/>
</dbReference>
<name>A0A1U8CCZ4_MESAU</name>
<dbReference type="InterPro" id="IPR036543">
    <property type="entry name" value="Guanylate-bd_C_sf"/>
</dbReference>
<evidence type="ECO:0000256" key="5">
    <source>
        <dbReference type="ARBA" id="ARBA00023134"/>
    </source>
</evidence>
<dbReference type="Gene3D" id="3.40.50.300">
    <property type="entry name" value="P-loop containing nucleotide triphosphate hydrolases"/>
    <property type="match status" value="1"/>
</dbReference>
<dbReference type="Pfam" id="PF02841">
    <property type="entry name" value="GBP_C"/>
    <property type="match status" value="1"/>
</dbReference>
<dbReference type="Gene3D" id="1.20.1000.10">
    <property type="entry name" value="Guanylate-binding protein, C-terminal domain"/>
    <property type="match status" value="1"/>
</dbReference>
<keyword evidence="7" id="KW-0175">Coiled coil</keyword>
<dbReference type="RefSeq" id="XP_012977307.1">
    <property type="nucleotide sequence ID" value="XM_013121853.3"/>
</dbReference>
<gene>
    <name evidence="10" type="primary">LOC106022099</name>
</gene>
<protein>
    <submittedName>
        <fullName evidence="10">Guanylate-binding protein 5</fullName>
    </submittedName>
</protein>
<reference evidence="10" key="1">
    <citation type="submission" date="2025-08" db="UniProtKB">
        <authorList>
            <consortium name="RefSeq"/>
        </authorList>
    </citation>
    <scope>IDENTIFICATION</scope>
    <source>
        <tissue evidence="10">Liver</tissue>
    </source>
</reference>
<proteinExistence type="inferred from homology"/>
<dbReference type="InterPro" id="IPR003191">
    <property type="entry name" value="Guanylate-bd/ATL_C"/>
</dbReference>
<keyword evidence="4" id="KW-0391">Immunity</keyword>
<keyword evidence="5" id="KW-0342">GTP-binding</keyword>
<dbReference type="InterPro" id="IPR030386">
    <property type="entry name" value="G_GB1_RHD3_dom"/>
</dbReference>
<dbReference type="FunFam" id="3.40.50.300:FF:000422">
    <property type="entry name" value="Guanylate-binding protein 1"/>
    <property type="match status" value="1"/>
</dbReference>
<dbReference type="Proteomes" id="UP000886700">
    <property type="component" value="Unplaced"/>
</dbReference>
<accession>A0A1U8CCZ4</accession>
<dbReference type="KEGG" id="maua:106022099"/>
<dbReference type="Pfam" id="PF02263">
    <property type="entry name" value="GBP"/>
    <property type="match status" value="1"/>
</dbReference>
<keyword evidence="9" id="KW-1185">Reference proteome</keyword>
<evidence type="ECO:0000256" key="4">
    <source>
        <dbReference type="ARBA" id="ARBA00022859"/>
    </source>
</evidence>
<dbReference type="STRING" id="10036.ENSMAUP00000009889"/>
<feature type="domain" description="GB1/RHD3-type G" evidence="8">
    <location>
        <begin position="35"/>
        <end position="275"/>
    </location>
</feature>
<dbReference type="InterPro" id="IPR015894">
    <property type="entry name" value="Guanylate-bd_N"/>
</dbReference>
<dbReference type="PANTHER" id="PTHR10751">
    <property type="entry name" value="GUANYLATE BINDING PROTEIN"/>
    <property type="match status" value="1"/>
</dbReference>
<comment type="similarity">
    <text evidence="6">Belongs to the TRAFAC class dynamin-like GTPase superfamily. GB1/RHD3 GTPase family.</text>
</comment>
<dbReference type="SUPFAM" id="SSF52540">
    <property type="entry name" value="P-loop containing nucleoside triphosphate hydrolases"/>
    <property type="match status" value="1"/>
</dbReference>
<sequence>MAPETHMPEPICLIGNSGEQLVANQEALKILSAITQPVVVVAIVGLYRTGKSYLMNKLAGKEKGFSVGSTVQSHTKGIWMWCVPHPQKPDHTVVLLDTEGLGDVEKIDEKSDTQIFALAILLSSIFVYNTMNKIDQGAIDLLHTVTELTDLLQTRNSSDLNTVREPADMSFFPDLVWTLRDFFLSLETDGHAITPDEYLENSLKLRQGSDEKTQIFNVPRLCIQKFFPVKKCFVFDSPADRNKLSQLQTLNSDELSPEFVQELSEFCSHIFTHSKTKTLPGGIQVNGPRLESLVMTYIDAINSGALPCMENTVVTLVRRENSAAVQRAVTHYDQQMSQRVQLPTETLEELLDLHRTCENEALEIFRKDSFKDEDQCFQKELKTLLSAKQDEICKKNVEASANHCSTLLQNIFKPLEQQVAQGIYATPGGHRLFLQKMEQLKAQYRQQPRKGTQAEEVLQEYLKAKEQLSNTILQTDQALTAKENERKAEQARAAAARAEAQRLRAIRIQEEQRRAEQQRQYQEELRQIEINKANFQAQQERIRKERIQQEAARIRAEQEAKLRELNQQLEAARAMNHHHSSGNDCILL</sequence>
<dbReference type="SUPFAM" id="SSF48340">
    <property type="entry name" value="Interferon-induced guanylate-binding protein 1 (GBP1), C-terminal domain"/>
    <property type="match status" value="1"/>
</dbReference>
<dbReference type="InterPro" id="IPR037684">
    <property type="entry name" value="GBP_C"/>
</dbReference>